<name>A0ACC2XJ34_9TREE</name>
<dbReference type="Proteomes" id="UP001243375">
    <property type="component" value="Unassembled WGS sequence"/>
</dbReference>
<evidence type="ECO:0000313" key="1">
    <source>
        <dbReference type="EMBL" id="KAJ9123297.1"/>
    </source>
</evidence>
<reference evidence="1" key="1">
    <citation type="submission" date="2023-04" db="EMBL/GenBank/DDBJ databases">
        <title>Draft Genome sequencing of Naganishia species isolated from polar environments using Oxford Nanopore Technology.</title>
        <authorList>
            <person name="Leo P."/>
            <person name="Venkateswaran K."/>
        </authorList>
    </citation>
    <scope>NUCLEOTIDE SEQUENCE</scope>
    <source>
        <strain evidence="1">MNA-CCFEE 5425</strain>
    </source>
</reference>
<evidence type="ECO:0000313" key="2">
    <source>
        <dbReference type="Proteomes" id="UP001243375"/>
    </source>
</evidence>
<comment type="caution">
    <text evidence="1">The sequence shown here is derived from an EMBL/GenBank/DDBJ whole genome shotgun (WGS) entry which is preliminary data.</text>
</comment>
<protein>
    <submittedName>
        <fullName evidence="1">Uncharacterized protein</fullName>
    </submittedName>
</protein>
<proteinExistence type="predicted"/>
<dbReference type="EMBL" id="JASBWU010000003">
    <property type="protein sequence ID" value="KAJ9123297.1"/>
    <property type="molecule type" value="Genomic_DNA"/>
</dbReference>
<sequence length="471" mass="51983">MFGSIPLSGQLPVAFRINLAVSVVAVILLHDRIRHTRTLCFGLGASSSAVLVTARQVAKQAGAMGALNGSLCALIGLTVLPNFFAALLFTRCAESFMNRMKSTVHPPWHRLALRIGLTLTFVTIVDKVQPVLTAWLGSLSPTNGITKTIALLSVVLLVLGNVDYRGQGHADKVMNFWFVVHATLLALALQSVFRNAKYPIVSLKGGVRILNSTQSVTGTVVVGENLVEGYRFLRCDHSLLGGRWIKENERGATLYGDSIFSAFVLQEAGRLAWRNEDVDDDVPLVEIIMKPDGILVVVSALQGASRHEPAFIFIGRCPLQNFAGILQSQASQAVFKTLWFSFPQCRAFQDKYGHKDEETRDQLANMVIICSRALSPLLAFRPSGPPDYLKSPLRLRVLGSFLQHEMLPDRFIRGFELDQDVAADYVEEKLDPLVLRQGLGMDSLDEWQIGSAIATWNAMRQIMTVEAWMAY</sequence>
<accession>A0ACC2XJ34</accession>
<keyword evidence="2" id="KW-1185">Reference proteome</keyword>
<gene>
    <name evidence="1" type="ORF">QFC22_001495</name>
</gene>
<organism evidence="1 2">
    <name type="scientific">Naganishia vaughanmartiniae</name>
    <dbReference type="NCBI Taxonomy" id="1424756"/>
    <lineage>
        <taxon>Eukaryota</taxon>
        <taxon>Fungi</taxon>
        <taxon>Dikarya</taxon>
        <taxon>Basidiomycota</taxon>
        <taxon>Agaricomycotina</taxon>
        <taxon>Tremellomycetes</taxon>
        <taxon>Filobasidiales</taxon>
        <taxon>Filobasidiaceae</taxon>
        <taxon>Naganishia</taxon>
    </lineage>
</organism>